<dbReference type="AlphaFoldDB" id="A0A2T2N9Y3"/>
<dbReference type="Proteomes" id="UP000240883">
    <property type="component" value="Unassembled WGS sequence"/>
</dbReference>
<reference evidence="2 3" key="1">
    <citation type="journal article" date="2018" name="Front. Microbiol.">
        <title>Genome-Wide Analysis of Corynespora cassiicola Leaf Fall Disease Putative Effectors.</title>
        <authorList>
            <person name="Lopez D."/>
            <person name="Ribeiro S."/>
            <person name="Label P."/>
            <person name="Fumanal B."/>
            <person name="Venisse J.S."/>
            <person name="Kohler A."/>
            <person name="de Oliveira R.R."/>
            <person name="Labutti K."/>
            <person name="Lipzen A."/>
            <person name="Lail K."/>
            <person name="Bauer D."/>
            <person name="Ohm R.A."/>
            <person name="Barry K.W."/>
            <person name="Spatafora J."/>
            <person name="Grigoriev I.V."/>
            <person name="Martin F.M."/>
            <person name="Pujade-Renaud V."/>
        </authorList>
    </citation>
    <scope>NUCLEOTIDE SEQUENCE [LARGE SCALE GENOMIC DNA]</scope>
    <source>
        <strain evidence="2 3">Philippines</strain>
    </source>
</reference>
<organism evidence="2 3">
    <name type="scientific">Corynespora cassiicola Philippines</name>
    <dbReference type="NCBI Taxonomy" id="1448308"/>
    <lineage>
        <taxon>Eukaryota</taxon>
        <taxon>Fungi</taxon>
        <taxon>Dikarya</taxon>
        <taxon>Ascomycota</taxon>
        <taxon>Pezizomycotina</taxon>
        <taxon>Dothideomycetes</taxon>
        <taxon>Pleosporomycetidae</taxon>
        <taxon>Pleosporales</taxon>
        <taxon>Corynesporascaceae</taxon>
        <taxon>Corynespora</taxon>
    </lineage>
</organism>
<evidence type="ECO:0000256" key="1">
    <source>
        <dbReference type="SAM" id="MobiDB-lite"/>
    </source>
</evidence>
<evidence type="ECO:0000313" key="2">
    <source>
        <dbReference type="EMBL" id="PSN62237.1"/>
    </source>
</evidence>
<proteinExistence type="predicted"/>
<feature type="region of interest" description="Disordered" evidence="1">
    <location>
        <begin position="179"/>
        <end position="199"/>
    </location>
</feature>
<gene>
    <name evidence="2" type="ORF">BS50DRAFT_141133</name>
</gene>
<name>A0A2T2N9Y3_CORCC</name>
<evidence type="ECO:0000313" key="3">
    <source>
        <dbReference type="Proteomes" id="UP000240883"/>
    </source>
</evidence>
<keyword evidence="3" id="KW-1185">Reference proteome</keyword>
<dbReference type="EMBL" id="KZ678142">
    <property type="protein sequence ID" value="PSN62237.1"/>
    <property type="molecule type" value="Genomic_DNA"/>
</dbReference>
<protein>
    <submittedName>
        <fullName evidence="2">Uncharacterized protein</fullName>
    </submittedName>
</protein>
<accession>A0A2T2N9Y3</accession>
<sequence>MPKLPSSVPSLPSPHASCCPPRPRRHPSLCLIFPPNSHHTAPPRVRYRSRIKMCPRSDLYRGCKCQLSRTSPANMPKLTTARRLPTPVLPCLELVSSTAQGPTPHPSTQNPVLTHWFWYSSLGPASSCLGARLCTPESVCSALLGALAFAHLNPHPKSTSLSTGASNSILGAAHSSLVRANPAQQHAQPALRKSAHRRAQHHLSDMGGCPYKVDWRFRPRSLDAKPNGSFCPATISSGFFPSDASSAYGASPP</sequence>